<dbReference type="Pfam" id="PF00132">
    <property type="entry name" value="Hexapep"/>
    <property type="match status" value="1"/>
</dbReference>
<evidence type="ECO:0000256" key="2">
    <source>
        <dbReference type="ARBA" id="ARBA00022679"/>
    </source>
</evidence>
<dbReference type="EMBL" id="JBAWKB010000001">
    <property type="protein sequence ID" value="MFH6770575.1"/>
    <property type="molecule type" value="Genomic_DNA"/>
</dbReference>
<accession>A0ABW7MUS6</accession>
<evidence type="ECO:0000313" key="5">
    <source>
        <dbReference type="EMBL" id="MFH6770575.1"/>
    </source>
</evidence>
<dbReference type="PROSITE" id="PS00101">
    <property type="entry name" value="HEXAPEP_TRANSFERASES"/>
    <property type="match status" value="1"/>
</dbReference>
<dbReference type="InterPro" id="IPR001451">
    <property type="entry name" value="Hexapep"/>
</dbReference>
<keyword evidence="4" id="KW-0012">Acyltransferase</keyword>
<evidence type="ECO:0000256" key="3">
    <source>
        <dbReference type="ARBA" id="ARBA00022737"/>
    </source>
</evidence>
<dbReference type="CDD" id="cd03354">
    <property type="entry name" value="LbH_SAT"/>
    <property type="match status" value="1"/>
</dbReference>
<dbReference type="InterPro" id="IPR018357">
    <property type="entry name" value="Hexapep_transf_CS"/>
</dbReference>
<dbReference type="RefSeq" id="WP_344738897.1">
    <property type="nucleotide sequence ID" value="NZ_BAABAY010000001.1"/>
</dbReference>
<keyword evidence="2" id="KW-0808">Transferase</keyword>
<keyword evidence="3" id="KW-0677">Repeat</keyword>
<keyword evidence="6" id="KW-1185">Reference proteome</keyword>
<organism evidence="5 6">
    <name type="scientific">Gaetbulibacter aestuarii</name>
    <dbReference type="NCBI Taxonomy" id="1502358"/>
    <lineage>
        <taxon>Bacteria</taxon>
        <taxon>Pseudomonadati</taxon>
        <taxon>Bacteroidota</taxon>
        <taxon>Flavobacteriia</taxon>
        <taxon>Flavobacteriales</taxon>
        <taxon>Flavobacteriaceae</taxon>
        <taxon>Gaetbulibacter</taxon>
    </lineage>
</organism>
<reference evidence="5 6" key="1">
    <citation type="submission" date="2024-02" db="EMBL/GenBank/DDBJ databases">
        <title>A Gaetbulibacter species isolated from tidal flats and genomic insights of their niches.</title>
        <authorList>
            <person name="Ye Y."/>
        </authorList>
    </citation>
    <scope>NUCLEOTIDE SEQUENCE [LARGE SCALE GENOMIC DNA]</scope>
    <source>
        <strain evidence="5 6">KYW382</strain>
    </source>
</reference>
<evidence type="ECO:0000313" key="6">
    <source>
        <dbReference type="Proteomes" id="UP001610100"/>
    </source>
</evidence>
<comment type="similarity">
    <text evidence="1">Belongs to the transferase hexapeptide repeat family.</text>
</comment>
<evidence type="ECO:0000256" key="1">
    <source>
        <dbReference type="ARBA" id="ARBA00007274"/>
    </source>
</evidence>
<proteinExistence type="inferred from homology"/>
<name>A0ABW7MUS6_9FLAO</name>
<dbReference type="Proteomes" id="UP001610100">
    <property type="component" value="Unassembled WGS sequence"/>
</dbReference>
<dbReference type="Gene3D" id="2.160.10.10">
    <property type="entry name" value="Hexapeptide repeat proteins"/>
    <property type="match status" value="1"/>
</dbReference>
<evidence type="ECO:0000256" key="4">
    <source>
        <dbReference type="ARBA" id="ARBA00023315"/>
    </source>
</evidence>
<gene>
    <name evidence="5" type="ORF">V8G58_01415</name>
</gene>
<protein>
    <submittedName>
        <fullName evidence="5">Serine acetyltransferase</fullName>
    </submittedName>
</protein>
<dbReference type="InterPro" id="IPR045304">
    <property type="entry name" value="LbH_SAT"/>
</dbReference>
<dbReference type="PANTHER" id="PTHR42811">
    <property type="entry name" value="SERINE ACETYLTRANSFERASE"/>
    <property type="match status" value="1"/>
</dbReference>
<sequence length="163" mass="17976">MKKFYLFILKGFQHETNSFLPFNNKIKGPLNLMHGTYGIFISGKAVIGRNCSIYQQVTIGSNMLVDSKTLGSPNIGDNVVIGAGAKIIGNIKVGNNVRIGANAVVFFDVPDESVVVLGSPMVKSKKGLINQVYQYKNNKWGYLKDGSFYLEKDKAVLNRLKNI</sequence>
<comment type="caution">
    <text evidence="5">The sequence shown here is derived from an EMBL/GenBank/DDBJ whole genome shotgun (WGS) entry which is preliminary data.</text>
</comment>
<dbReference type="InterPro" id="IPR011004">
    <property type="entry name" value="Trimer_LpxA-like_sf"/>
</dbReference>
<dbReference type="SUPFAM" id="SSF51161">
    <property type="entry name" value="Trimeric LpxA-like enzymes"/>
    <property type="match status" value="1"/>
</dbReference>